<dbReference type="PROSITE" id="PS51379">
    <property type="entry name" value="4FE4S_FER_2"/>
    <property type="match status" value="2"/>
</dbReference>
<keyword evidence="2" id="KW-0408">Iron</keyword>
<dbReference type="InterPro" id="IPR017896">
    <property type="entry name" value="4Fe4S_Fe-S-bd"/>
</dbReference>
<dbReference type="HOGENOM" id="CLU_037958_1_0_9"/>
<dbReference type="eggNOG" id="COG1035">
    <property type="taxonomic scope" value="Bacteria"/>
</dbReference>
<evidence type="ECO:0000256" key="3">
    <source>
        <dbReference type="ARBA" id="ARBA00023014"/>
    </source>
</evidence>
<dbReference type="InterPro" id="IPR007525">
    <property type="entry name" value="FrhB_FdhB_C"/>
</dbReference>
<dbReference type="Gene3D" id="3.30.70.20">
    <property type="match status" value="1"/>
</dbReference>
<feature type="domain" description="4Fe-4S ferredoxin-type" evidence="4">
    <location>
        <begin position="3"/>
        <end position="32"/>
    </location>
</feature>
<dbReference type="Pfam" id="PF04432">
    <property type="entry name" value="FrhB_FdhB_C"/>
    <property type="match status" value="1"/>
</dbReference>
<reference evidence="5 6" key="2">
    <citation type="submission" date="2009-02" db="EMBL/GenBank/DDBJ databases">
        <title>Draft genome sequence of Blautia hydrogenotrophica DSM 10507 (Ruminococcus hydrogenotrophicus DSM 10507).</title>
        <authorList>
            <person name="Sudarsanam P."/>
            <person name="Ley R."/>
            <person name="Guruge J."/>
            <person name="Turnbaugh P.J."/>
            <person name="Mahowald M."/>
            <person name="Liep D."/>
            <person name="Gordon J."/>
        </authorList>
    </citation>
    <scope>NUCLEOTIDE SEQUENCE [LARGE SCALE GENOMIC DNA]</scope>
    <source>
        <strain evidence="6">DSM 10507 / JCM 14656 / S5a33</strain>
    </source>
</reference>
<dbReference type="RefSeq" id="WP_005944722.1">
    <property type="nucleotide sequence ID" value="NZ_CP136423.1"/>
</dbReference>
<name>C0CGX7_BLAHS</name>
<feature type="domain" description="4Fe-4S ferredoxin-type" evidence="4">
    <location>
        <begin position="37"/>
        <end position="67"/>
    </location>
</feature>
<evidence type="ECO:0000313" key="6">
    <source>
        <dbReference type="Proteomes" id="UP000003100"/>
    </source>
</evidence>
<gene>
    <name evidence="5" type="ORF">RUMHYD_00090</name>
</gene>
<dbReference type="InterPro" id="IPR052977">
    <property type="entry name" value="Polyferredoxin-like_ET"/>
</dbReference>
<dbReference type="PANTHER" id="PTHR43193:SF2">
    <property type="entry name" value="POLYFERREDOXIN PROTEIN FWDF"/>
    <property type="match status" value="1"/>
</dbReference>
<dbReference type="SUPFAM" id="SSF54862">
    <property type="entry name" value="4Fe-4S ferredoxins"/>
    <property type="match status" value="1"/>
</dbReference>
<dbReference type="Proteomes" id="UP000003100">
    <property type="component" value="Unassembled WGS sequence"/>
</dbReference>
<dbReference type="AlphaFoldDB" id="C0CGX7"/>
<reference evidence="5 6" key="1">
    <citation type="submission" date="2009-01" db="EMBL/GenBank/DDBJ databases">
        <authorList>
            <person name="Fulton L."/>
            <person name="Clifton S."/>
            <person name="Fulton B."/>
            <person name="Xu J."/>
            <person name="Minx P."/>
            <person name="Pepin K.H."/>
            <person name="Johnson M."/>
            <person name="Bhonagiri V."/>
            <person name="Nash W.E."/>
            <person name="Mardis E.R."/>
            <person name="Wilson R.K."/>
        </authorList>
    </citation>
    <scope>NUCLEOTIDE SEQUENCE [LARGE SCALE GENOMIC DNA]</scope>
    <source>
        <strain evidence="6">DSM 10507 / JCM 14656 / S5a33</strain>
    </source>
</reference>
<organism evidence="5 6">
    <name type="scientific">Blautia hydrogenotrophica (strain DSM 10507 / JCM 14656 / S5a33)</name>
    <name type="common">Ruminococcus hydrogenotrophicus</name>
    <dbReference type="NCBI Taxonomy" id="476272"/>
    <lineage>
        <taxon>Bacteria</taxon>
        <taxon>Bacillati</taxon>
        <taxon>Bacillota</taxon>
        <taxon>Clostridia</taxon>
        <taxon>Lachnospirales</taxon>
        <taxon>Lachnospiraceae</taxon>
        <taxon>Blautia</taxon>
    </lineage>
</organism>
<evidence type="ECO:0000313" key="5">
    <source>
        <dbReference type="EMBL" id="EEG51033.1"/>
    </source>
</evidence>
<evidence type="ECO:0000256" key="2">
    <source>
        <dbReference type="ARBA" id="ARBA00023004"/>
    </source>
</evidence>
<sequence>MGNFSAINKNDCSGCGACVQICPQSCLALRPDKEGFLHPIMDSQNCVNCGKCIKVCPVENPKKYVPLASYAAISKDNTMLKKSSSGAIFPLLAQAWIQEEGYVCAAEMTKDLSVKHVVTNKINELRKMQGSKYVQSYAFDTYEEMKRLLEKGKKVLFIGTPCQVSAVRNMFKKNLDQLLLVDLICHGVPSQLFFQQHLSRTYNQSNRLQKVLFRDKPFYEASSFRFTMKYGNHVRHIQPNRDAYYNLFLKGASYRESCYTCRYACAERVGDITLGDCSTGSTYPCFPYSSTVSTVILSTKKGQLFWDKVKSDAVYCKLNFEEEIKRNHQLCEPSKRPKIRDAVYQDFQELPKDEFEKRYTYQLPLYQAIKQQFRHMIPLSVKGKIRKFQFTIRKK</sequence>
<dbReference type="InterPro" id="IPR017900">
    <property type="entry name" value="4Fe4S_Fe_S_CS"/>
</dbReference>
<keyword evidence="6" id="KW-1185">Reference proteome</keyword>
<keyword evidence="1" id="KW-0479">Metal-binding</keyword>
<dbReference type="GO" id="GO:0046872">
    <property type="term" value="F:metal ion binding"/>
    <property type="evidence" value="ECO:0007669"/>
    <property type="project" value="UniProtKB-KW"/>
</dbReference>
<dbReference type="EMBL" id="ACBZ01000002">
    <property type="protein sequence ID" value="EEG51033.1"/>
    <property type="molecule type" value="Genomic_DNA"/>
</dbReference>
<dbReference type="GeneID" id="86821258"/>
<dbReference type="SUPFAM" id="SSF53920">
    <property type="entry name" value="Fe-only hydrogenase"/>
    <property type="match status" value="1"/>
</dbReference>
<dbReference type="Pfam" id="PF12838">
    <property type="entry name" value="Fer4_7"/>
    <property type="match status" value="1"/>
</dbReference>
<dbReference type="PROSITE" id="PS00198">
    <property type="entry name" value="4FE4S_FER_1"/>
    <property type="match status" value="2"/>
</dbReference>
<keyword evidence="3" id="KW-0411">Iron-sulfur</keyword>
<dbReference type="GO" id="GO:0051536">
    <property type="term" value="F:iron-sulfur cluster binding"/>
    <property type="evidence" value="ECO:0007669"/>
    <property type="project" value="UniProtKB-KW"/>
</dbReference>
<evidence type="ECO:0000259" key="4">
    <source>
        <dbReference type="PROSITE" id="PS51379"/>
    </source>
</evidence>
<protein>
    <recommendedName>
        <fullName evidence="4">4Fe-4S ferredoxin-type domain-containing protein</fullName>
    </recommendedName>
</protein>
<accession>C0CGX7</accession>
<proteinExistence type="predicted"/>
<dbReference type="InterPro" id="IPR009016">
    <property type="entry name" value="Fe_hydrogenase"/>
</dbReference>
<evidence type="ECO:0000256" key="1">
    <source>
        <dbReference type="ARBA" id="ARBA00022723"/>
    </source>
</evidence>
<dbReference type="eggNOG" id="COG1143">
    <property type="taxonomic scope" value="Bacteria"/>
</dbReference>
<comment type="caution">
    <text evidence="5">The sequence shown here is derived from an EMBL/GenBank/DDBJ whole genome shotgun (WGS) entry which is preliminary data.</text>
</comment>
<dbReference type="PATRIC" id="fig|476272.21.peg.3096"/>
<dbReference type="PANTHER" id="PTHR43193">
    <property type="match status" value="1"/>
</dbReference>